<dbReference type="SUPFAM" id="SSF53474">
    <property type="entry name" value="alpha/beta-Hydrolases"/>
    <property type="match status" value="1"/>
</dbReference>
<dbReference type="PANTHER" id="PTHR12277:SF194">
    <property type="entry name" value="FI04476P"/>
    <property type="match status" value="1"/>
</dbReference>
<keyword evidence="4" id="KW-1185">Reference proteome</keyword>
<sequence length="345" mass="39355">MIGYFIALIQPLLLCISLLVLSIVIFLPILVYFLPHYTQFIFFLNFRRLPNTDYNDLASNNVTSIGRSLHLPGKSGKIGVWHILPHRLSLEWRTEGKHPTESDFDDLMRDSEDKIIFYAHGNSFDRTFYHRVEMYNLLSDGNYHVVCFDYRGYGDSEGTPTEIGIVEDARSVYEWLKEKCGKTNIIVWGHSMGTGVSCKLVQDLSIEQQPPCGLILEAPFNNLKDAVTNHPIFTVFSWMNDFMVDRIIIRPLNSVGLTMQSDKRIRSVSCPIIILHAEDDKILPVKLGRALYEAAKEAERDIRYREFSSEDGLGHKFICRSPRLAEIIEEFVGSITPPSTITSSS</sequence>
<reference evidence="3 4" key="1">
    <citation type="submission" date="2022-04" db="EMBL/GenBank/DDBJ databases">
        <title>Chromosome-level reference genomes for two strains of Caenorhabditis briggsae: an improved platform for comparative genomics.</title>
        <authorList>
            <person name="Stevens L."/>
            <person name="Andersen E."/>
        </authorList>
    </citation>
    <scope>NUCLEOTIDE SEQUENCE [LARGE SCALE GENOMIC DNA]</scope>
    <source>
        <strain evidence="3">VX34</strain>
        <tissue evidence="3">Whole-organism</tissue>
    </source>
</reference>
<dbReference type="InterPro" id="IPR029058">
    <property type="entry name" value="AB_hydrolase_fold"/>
</dbReference>
<dbReference type="InterPro" id="IPR022742">
    <property type="entry name" value="Hydrolase_4"/>
</dbReference>
<keyword evidence="1" id="KW-0812">Transmembrane</keyword>
<organism evidence="3 4">
    <name type="scientific">Caenorhabditis briggsae</name>
    <dbReference type="NCBI Taxonomy" id="6238"/>
    <lineage>
        <taxon>Eukaryota</taxon>
        <taxon>Metazoa</taxon>
        <taxon>Ecdysozoa</taxon>
        <taxon>Nematoda</taxon>
        <taxon>Chromadorea</taxon>
        <taxon>Rhabditida</taxon>
        <taxon>Rhabditina</taxon>
        <taxon>Rhabditomorpha</taxon>
        <taxon>Rhabditoidea</taxon>
        <taxon>Rhabditidae</taxon>
        <taxon>Peloderinae</taxon>
        <taxon>Caenorhabditis</taxon>
    </lineage>
</organism>
<keyword evidence="1" id="KW-0472">Membrane</keyword>
<dbReference type="EMBL" id="CP092624">
    <property type="protein sequence ID" value="UMM34322.1"/>
    <property type="molecule type" value="Genomic_DNA"/>
</dbReference>
<feature type="domain" description="Serine aminopeptidase S33" evidence="2">
    <location>
        <begin position="113"/>
        <end position="243"/>
    </location>
</feature>
<name>A0AAE9F1W4_CAEBR</name>
<protein>
    <recommendedName>
        <fullName evidence="2">Serine aminopeptidase S33 domain-containing protein</fullName>
    </recommendedName>
</protein>
<dbReference type="Proteomes" id="UP000829354">
    <property type="component" value="Chromosome V"/>
</dbReference>
<evidence type="ECO:0000313" key="4">
    <source>
        <dbReference type="Proteomes" id="UP000829354"/>
    </source>
</evidence>
<feature type="transmembrane region" description="Helical" evidence="1">
    <location>
        <begin position="12"/>
        <end position="34"/>
    </location>
</feature>
<evidence type="ECO:0000313" key="3">
    <source>
        <dbReference type="EMBL" id="UMM34322.1"/>
    </source>
</evidence>
<dbReference type="PANTHER" id="PTHR12277">
    <property type="entry name" value="ALPHA/BETA HYDROLASE DOMAIN-CONTAINING PROTEIN"/>
    <property type="match status" value="1"/>
</dbReference>
<evidence type="ECO:0000256" key="1">
    <source>
        <dbReference type="SAM" id="Phobius"/>
    </source>
</evidence>
<gene>
    <name evidence="3" type="ORF">L5515_007453</name>
</gene>
<proteinExistence type="predicted"/>
<dbReference type="Pfam" id="PF12146">
    <property type="entry name" value="Hydrolase_4"/>
    <property type="match status" value="1"/>
</dbReference>
<accession>A0AAE9F1W4</accession>
<keyword evidence="1" id="KW-1133">Transmembrane helix</keyword>
<dbReference type="AlphaFoldDB" id="A0AAE9F1W4"/>
<dbReference type="Gene3D" id="3.40.50.1820">
    <property type="entry name" value="alpha/beta hydrolase"/>
    <property type="match status" value="1"/>
</dbReference>
<evidence type="ECO:0000259" key="2">
    <source>
        <dbReference type="Pfam" id="PF12146"/>
    </source>
</evidence>